<organism evidence="2 3">
    <name type="scientific">Fusarium oxysporum</name>
    <name type="common">Fusarium vascular wilt</name>
    <dbReference type="NCBI Taxonomy" id="5507"/>
    <lineage>
        <taxon>Eukaryota</taxon>
        <taxon>Fungi</taxon>
        <taxon>Dikarya</taxon>
        <taxon>Ascomycota</taxon>
        <taxon>Pezizomycotina</taxon>
        <taxon>Sordariomycetes</taxon>
        <taxon>Hypocreomycetidae</taxon>
        <taxon>Hypocreales</taxon>
        <taxon>Nectriaceae</taxon>
        <taxon>Fusarium</taxon>
        <taxon>Fusarium oxysporum species complex</taxon>
    </lineage>
</organism>
<feature type="region of interest" description="Disordered" evidence="1">
    <location>
        <begin position="187"/>
        <end position="216"/>
    </location>
</feature>
<feature type="compositionally biased region" description="Low complexity" evidence="1">
    <location>
        <begin position="356"/>
        <end position="369"/>
    </location>
</feature>
<evidence type="ECO:0000256" key="1">
    <source>
        <dbReference type="SAM" id="MobiDB-lite"/>
    </source>
</evidence>
<sequence length="626" mass="70165">MHLTTPYIDMASLARGKPRKFGERIFKTSKATSIASLTDLRKELGYGHPGQDQDIAFKRAIRHQIEQFKSTEGIPGYRLTKWTDPSHKRGLLEITRDFLDTQGKGVEYWPDRCHLDTSRPLRYHKDSAKYAFEIHTPLALSIADNGRNRIHRLMIKVFWRTAKEYKRHKTSSVATAQLLSQPTNTIDRPIKAQDNSDGTDHRVLHNTPDIRGQTADNPIYLDDMPPFVQGVSETHAPFAGQPMAPFCDERFESNGPENSEHIRAMIGIPFDPNIQNFAPPTQETMATGLDDTLDLLQQDEQRAQNNGKRPAELNDDNTPQPSSSQPQHLPTKRARKRIARLDSAPEEEVAVYDETSSSSMQSSQHSNWSAPNQPTRGSPFKGPLPRHGSRSVGRKTFEPERTPRVEAARRAERDAQATVSAIEECHATTTDTGSADGVQEHTADESQIQPTLPHPEPVGDMALIQEPTPAQEATPVQESGAPGVDLSQAASQNVSDSRRNPRLKLQSKALMASRIELRSSISNCMSLEIWRPSSSIFDMSLEELTAALVPNREFGSLHLLFKSLIPGRQRGLPAPALRNGDSDFRFFKLECLDIIIEEFERSRSLPKAERPELAYSIHISRALDFY</sequence>
<name>A0A8H5EEH0_FUSOX</name>
<proteinExistence type="predicted"/>
<gene>
    <name evidence="2" type="ORF">FOXYS1_12997</name>
</gene>
<dbReference type="Proteomes" id="UP000558688">
    <property type="component" value="Unassembled WGS sequence"/>
</dbReference>
<feature type="region of interest" description="Disordered" evidence="1">
    <location>
        <begin position="302"/>
        <end position="502"/>
    </location>
</feature>
<protein>
    <submittedName>
        <fullName evidence="2">Uncharacterized protein</fullName>
    </submittedName>
</protein>
<feature type="compositionally biased region" description="Basic and acidic residues" evidence="1">
    <location>
        <begin position="395"/>
        <end position="415"/>
    </location>
</feature>
<dbReference type="AlphaFoldDB" id="A0A8H5EEH0"/>
<evidence type="ECO:0000313" key="3">
    <source>
        <dbReference type="Proteomes" id="UP000558688"/>
    </source>
</evidence>
<comment type="caution">
    <text evidence="2">The sequence shown here is derived from an EMBL/GenBank/DDBJ whole genome shotgun (WGS) entry which is preliminary data.</text>
</comment>
<dbReference type="EMBL" id="JAAFOW010002628">
    <property type="protein sequence ID" value="KAF5256537.1"/>
    <property type="molecule type" value="Genomic_DNA"/>
</dbReference>
<accession>A0A8H5EEH0</accession>
<evidence type="ECO:0000313" key="2">
    <source>
        <dbReference type="EMBL" id="KAF5256537.1"/>
    </source>
</evidence>
<reference evidence="2" key="1">
    <citation type="submission" date="2020-02" db="EMBL/GenBank/DDBJ databases">
        <title>Identification and distribution of gene clusters putatively required for synthesis of sphingolipid metabolism inhibitors in phylogenetically diverse species of the filamentous fungus Fusarium.</title>
        <authorList>
            <person name="Kim H.-S."/>
            <person name="Busman M."/>
            <person name="Brown D.W."/>
            <person name="Divon H."/>
            <person name="Uhlig S."/>
            <person name="Proctor R.H."/>
        </authorList>
    </citation>
    <scope>NUCLEOTIDE SEQUENCE [LARGE SCALE GENOMIC DNA]</scope>
    <source>
        <strain evidence="2">NRRL 39464</strain>
    </source>
</reference>